<evidence type="ECO:0000313" key="2">
    <source>
        <dbReference type="Proteomes" id="UP000502756"/>
    </source>
</evidence>
<evidence type="ECO:0000313" key="1">
    <source>
        <dbReference type="EMBL" id="QJW89147.1"/>
    </source>
</evidence>
<protein>
    <recommendedName>
        <fullName evidence="3">MBL fold metallo-hydrolase</fullName>
    </recommendedName>
</protein>
<evidence type="ECO:0008006" key="3">
    <source>
        <dbReference type="Google" id="ProtNLM"/>
    </source>
</evidence>
<dbReference type="SUPFAM" id="SSF56281">
    <property type="entry name" value="Metallo-hydrolase/oxidoreductase"/>
    <property type="match status" value="1"/>
</dbReference>
<dbReference type="Proteomes" id="UP000502756">
    <property type="component" value="Chromosome"/>
</dbReference>
<dbReference type="PANTHER" id="PTHR30619">
    <property type="entry name" value="DNA INTERNALIZATION/COMPETENCE PROTEIN COMEC/REC2"/>
    <property type="match status" value="1"/>
</dbReference>
<dbReference type="InterPro" id="IPR052159">
    <property type="entry name" value="Competence_DNA_uptake"/>
</dbReference>
<keyword evidence="2" id="KW-1185">Reference proteome</keyword>
<sequence>MTPVDLVKYVKTNEARIYGFDETTRARKTRAVNRVLMGTYLKITFEEGDYYFAITAGPDGWIRKSDTTDQMGLKVFYLDVGQGDGSLLEVGPFRILIDGGPGANMKNYLTHWQYTYLLRVNQKVHIDAIYISHFDSDHYSGLIDVLENVNFTFGTVYHNGIGKFVGKDRPDKYNTTLGETRKEGGKEFLKTCFNTLDDMLALQEEGFLQDEFTRFVFALKNARSQQRLQAVKRLRRGDIIPDTVVDGKPFQIQVLGPVCTDLDDFPYFKDESHTVNGHSLVLKITFGTCTFLFGGDLNTDSEDYLLDTYKDQPGILEVDVAKSCHHGASEFTVPFMAAVNPYATVISSGDNETYSHPRADAIGCAGRYSKGERPLVFSTELARSVSKEKIIFGMINLRCNGESIYMAQMKEANTPSDIWDSYLVK</sequence>
<dbReference type="Gene3D" id="3.60.15.10">
    <property type="entry name" value="Ribonuclease Z/Hydroxyacylglutathione hydrolase-like"/>
    <property type="match status" value="1"/>
</dbReference>
<organism evidence="1 2">
    <name type="scientific">Spirosoma taeanense</name>
    <dbReference type="NCBI Taxonomy" id="2735870"/>
    <lineage>
        <taxon>Bacteria</taxon>
        <taxon>Pseudomonadati</taxon>
        <taxon>Bacteroidota</taxon>
        <taxon>Cytophagia</taxon>
        <taxon>Cytophagales</taxon>
        <taxon>Cytophagaceae</taxon>
        <taxon>Spirosoma</taxon>
    </lineage>
</organism>
<dbReference type="PANTHER" id="PTHR30619:SF1">
    <property type="entry name" value="RECOMBINATION PROTEIN 2"/>
    <property type="match status" value="1"/>
</dbReference>
<dbReference type="RefSeq" id="WP_171738985.1">
    <property type="nucleotide sequence ID" value="NZ_CP053435.1"/>
</dbReference>
<dbReference type="EMBL" id="CP053435">
    <property type="protein sequence ID" value="QJW89147.1"/>
    <property type="molecule type" value="Genomic_DNA"/>
</dbReference>
<dbReference type="AlphaFoldDB" id="A0A6M5Y3K9"/>
<dbReference type="KEGG" id="stae:HNV11_06950"/>
<reference evidence="1 2" key="1">
    <citation type="submission" date="2020-05" db="EMBL/GenBank/DDBJ databases">
        <title>Genome sequencing of Spirosoma sp. TS118.</title>
        <authorList>
            <person name="Lee J.-H."/>
            <person name="Jeong S."/>
            <person name="Zhao L."/>
            <person name="Jung J.-H."/>
            <person name="Kim M.-K."/>
            <person name="Lim S."/>
        </authorList>
    </citation>
    <scope>NUCLEOTIDE SEQUENCE [LARGE SCALE GENOMIC DNA]</scope>
    <source>
        <strain evidence="1 2">TS118</strain>
    </source>
</reference>
<name>A0A6M5Y3K9_9BACT</name>
<gene>
    <name evidence="1" type="ORF">HNV11_06950</name>
</gene>
<dbReference type="InterPro" id="IPR036866">
    <property type="entry name" value="RibonucZ/Hydroxyglut_hydro"/>
</dbReference>
<proteinExistence type="predicted"/>
<accession>A0A6M5Y3K9</accession>